<proteinExistence type="predicted"/>
<sequence>MIAFGPLAAMAALIPAMTGPLPADARSWLVLPLCSGGSVSMPIDRTAPPADGSGPCCAKGCHAGDQRKKRFDRKQ</sequence>
<reference evidence="2 3" key="1">
    <citation type="submission" date="2019-12" db="EMBL/GenBank/DDBJ databases">
        <title>Genomic-based taxomic classification of the family Erythrobacteraceae.</title>
        <authorList>
            <person name="Xu L."/>
        </authorList>
    </citation>
    <scope>NUCLEOTIDE SEQUENCE [LARGE SCALE GENOMIC DNA]</scope>
    <source>
        <strain evidence="2 3">S36</strain>
    </source>
</reference>
<dbReference type="AlphaFoldDB" id="A0A6I4TQ30"/>
<dbReference type="RefSeq" id="WP_161389633.1">
    <property type="nucleotide sequence ID" value="NZ_JBHSCP010000001.1"/>
</dbReference>
<gene>
    <name evidence="2" type="ORF">GRI97_03000</name>
</gene>
<comment type="caution">
    <text evidence="2">The sequence shown here is derived from an EMBL/GenBank/DDBJ whole genome shotgun (WGS) entry which is preliminary data.</text>
</comment>
<keyword evidence="3" id="KW-1185">Reference proteome</keyword>
<organism evidence="2 3">
    <name type="scientific">Croceibacterium xixiisoli</name>
    <dbReference type="NCBI Taxonomy" id="1476466"/>
    <lineage>
        <taxon>Bacteria</taxon>
        <taxon>Pseudomonadati</taxon>
        <taxon>Pseudomonadota</taxon>
        <taxon>Alphaproteobacteria</taxon>
        <taxon>Sphingomonadales</taxon>
        <taxon>Erythrobacteraceae</taxon>
        <taxon>Croceibacterium</taxon>
    </lineage>
</organism>
<protein>
    <submittedName>
        <fullName evidence="2">Uncharacterized protein</fullName>
    </submittedName>
</protein>
<dbReference type="OrthoDB" id="7511203at2"/>
<evidence type="ECO:0000256" key="1">
    <source>
        <dbReference type="SAM" id="MobiDB-lite"/>
    </source>
</evidence>
<feature type="region of interest" description="Disordered" evidence="1">
    <location>
        <begin position="44"/>
        <end position="75"/>
    </location>
</feature>
<evidence type="ECO:0000313" key="3">
    <source>
        <dbReference type="Proteomes" id="UP000469430"/>
    </source>
</evidence>
<evidence type="ECO:0000313" key="2">
    <source>
        <dbReference type="EMBL" id="MXO97956.1"/>
    </source>
</evidence>
<dbReference type="Proteomes" id="UP000469430">
    <property type="component" value="Unassembled WGS sequence"/>
</dbReference>
<name>A0A6I4TQ30_9SPHN</name>
<accession>A0A6I4TQ30</accession>
<dbReference type="EMBL" id="WTYJ01000001">
    <property type="protein sequence ID" value="MXO97956.1"/>
    <property type="molecule type" value="Genomic_DNA"/>
</dbReference>